<keyword evidence="1" id="KW-0812">Transmembrane</keyword>
<dbReference type="Proteomes" id="UP001208651">
    <property type="component" value="Unassembled WGS sequence"/>
</dbReference>
<dbReference type="EMBL" id="CP038448">
    <property type="protein sequence ID" value="QJT38714.1"/>
    <property type="molecule type" value="Genomic_DNA"/>
</dbReference>
<dbReference type="EMBL" id="CP047962">
    <property type="protein sequence ID" value="QHQ52967.1"/>
    <property type="molecule type" value="Genomic_DNA"/>
</dbReference>
<evidence type="ECO:0000313" key="4">
    <source>
        <dbReference type="EMBL" id="QJT32386.1"/>
    </source>
</evidence>
<sequence>MANPEIESELDGIDRLSVCLYRLGLSLTALLLLCRGAGVLGWLVPLSPSQWLTMLVVASGLCGFCLHLYDKRVRFLLQGLAWGGLMLAACGAPAILVLGAALATLCGLAFKEQFCFAIPGIRLLPLLLPLLWLLEWIRVAWAAALVALASGLLLGLLSLAKWRMPLHFDIGDRGRYQL</sequence>
<feature type="transmembrane region" description="Helical" evidence="1">
    <location>
        <begin position="140"/>
        <end position="160"/>
    </location>
</feature>
<keyword evidence="8" id="KW-1185">Reference proteome</keyword>
<dbReference type="Proteomes" id="UP000502006">
    <property type="component" value="Chromosome"/>
</dbReference>
<keyword evidence="1" id="KW-1133">Transmembrane helix</keyword>
<dbReference type="Proteomes" id="UP000502657">
    <property type="component" value="Chromosome"/>
</dbReference>
<dbReference type="EMBL" id="CP038444">
    <property type="protein sequence ID" value="QJT32386.1"/>
    <property type="molecule type" value="Genomic_DNA"/>
</dbReference>
<evidence type="ECO:0000313" key="3">
    <source>
        <dbReference type="EMBL" id="QHQ52967.1"/>
    </source>
</evidence>
<feature type="transmembrane region" description="Helical" evidence="1">
    <location>
        <begin position="81"/>
        <end position="102"/>
    </location>
</feature>
<protein>
    <submittedName>
        <fullName evidence="2">DUF2301 domain-containing membrane protein</fullName>
    </submittedName>
</protein>
<evidence type="ECO:0000256" key="1">
    <source>
        <dbReference type="SAM" id="Phobius"/>
    </source>
</evidence>
<feature type="transmembrane region" description="Helical" evidence="1">
    <location>
        <begin position="51"/>
        <end position="69"/>
    </location>
</feature>
<dbReference type="Pfam" id="PF10063">
    <property type="entry name" value="DUF2301"/>
    <property type="match status" value="1"/>
</dbReference>
<evidence type="ECO:0000313" key="5">
    <source>
        <dbReference type="EMBL" id="QJT38714.1"/>
    </source>
</evidence>
<dbReference type="AlphaFoldDB" id="A0AAE6VQA1"/>
<name>A0AAE6VQA1_AERME</name>
<reference evidence="3 6" key="2">
    <citation type="submission" date="2020-01" db="EMBL/GenBank/DDBJ databases">
        <title>Complete genome of Aeromonas media MC64.</title>
        <authorList>
            <person name="Cao G."/>
            <person name="Fu J."/>
            <person name="Zhong C."/>
        </authorList>
    </citation>
    <scope>NUCLEOTIDE SEQUENCE [LARGE SCALE GENOMIC DNA]</scope>
    <source>
        <strain evidence="3 6">MC64</strain>
    </source>
</reference>
<dbReference type="RefSeq" id="WP_161507671.1">
    <property type="nucleotide sequence ID" value="NZ_AP022188.1"/>
</dbReference>
<dbReference type="InterPro" id="IPR019275">
    <property type="entry name" value="DUF2301"/>
</dbReference>
<keyword evidence="1" id="KW-0472">Membrane</keyword>
<evidence type="ECO:0000313" key="2">
    <source>
        <dbReference type="EMBL" id="MCV3287622.1"/>
    </source>
</evidence>
<evidence type="ECO:0000313" key="8">
    <source>
        <dbReference type="Proteomes" id="UP000502657"/>
    </source>
</evidence>
<feature type="transmembrane region" description="Helical" evidence="1">
    <location>
        <begin position="20"/>
        <end position="44"/>
    </location>
</feature>
<reference evidence="2" key="3">
    <citation type="submission" date="2022-01" db="EMBL/GenBank/DDBJ databases">
        <title>Comparison of Fish pathogen Aeromonas spp.</title>
        <authorList>
            <person name="Dubey S."/>
            <person name="Sorum H."/>
            <person name="Munangandu H.M."/>
        </authorList>
    </citation>
    <scope>NUCLEOTIDE SEQUENCE</scope>
    <source>
        <strain evidence="2">SD/21-15</strain>
    </source>
</reference>
<dbReference type="EMBL" id="JAJVCY010000005">
    <property type="protein sequence ID" value="MCV3287622.1"/>
    <property type="molecule type" value="Genomic_DNA"/>
</dbReference>
<reference evidence="7 8" key="1">
    <citation type="submission" date="2019-03" db="EMBL/GenBank/DDBJ databases">
        <title>Novel transposon Tn6433 accelerates the dissemination of tet(E) in Aeromonas from aerobic biofilm under oxytetracycline stress.</title>
        <authorList>
            <person name="Shi Y."/>
            <person name="Tian Z."/>
            <person name="Zhang Y."/>
            <person name="Zhang H."/>
            <person name="Yang M."/>
        </authorList>
    </citation>
    <scope>NUCLEOTIDE SEQUENCE [LARGE SCALE GENOMIC DNA]</scope>
    <source>
        <strain evidence="5 8">R50-22</strain>
        <strain evidence="4 7">T5-8</strain>
    </source>
</reference>
<dbReference type="Proteomes" id="UP000463871">
    <property type="component" value="Chromosome"/>
</dbReference>
<organism evidence="3 6">
    <name type="scientific">Aeromonas media</name>
    <dbReference type="NCBI Taxonomy" id="651"/>
    <lineage>
        <taxon>Bacteria</taxon>
        <taxon>Pseudomonadati</taxon>
        <taxon>Pseudomonadota</taxon>
        <taxon>Gammaproteobacteria</taxon>
        <taxon>Aeromonadales</taxon>
        <taxon>Aeromonadaceae</taxon>
        <taxon>Aeromonas</taxon>
    </lineage>
</organism>
<proteinExistence type="predicted"/>
<evidence type="ECO:0000313" key="7">
    <source>
        <dbReference type="Proteomes" id="UP000502006"/>
    </source>
</evidence>
<evidence type="ECO:0000313" key="6">
    <source>
        <dbReference type="Proteomes" id="UP000463871"/>
    </source>
</evidence>
<gene>
    <name evidence="4" type="ORF">E4186_21005</name>
    <name evidence="5" type="ORF">E4188_09430</name>
    <name evidence="3" type="ORF">GWI30_20435</name>
    <name evidence="2" type="ORF">LZT28_05045</name>
</gene>
<accession>A0AAE6VQA1</accession>